<dbReference type="OrthoDB" id="5392646at2759"/>
<dbReference type="EMBL" id="SKBN01000098">
    <property type="protein sequence ID" value="TGJ83303.1"/>
    <property type="molecule type" value="Genomic_DNA"/>
</dbReference>
<dbReference type="AlphaFoldDB" id="A0A4Z0YXW1"/>
<reference evidence="6 7" key="1">
    <citation type="submission" date="2019-03" db="EMBL/GenBank/DDBJ databases">
        <title>Draft genome sequence of Xylaria hypoxylon DSM 108379, a ubiquitous saprotrophic-parasitic fungi on hardwood.</title>
        <authorList>
            <person name="Buettner E."/>
            <person name="Leonhardt S."/>
            <person name="Gebauer A.M."/>
            <person name="Liers C."/>
            <person name="Hofrichter M."/>
            <person name="Kellner H."/>
        </authorList>
    </citation>
    <scope>NUCLEOTIDE SEQUENCE [LARGE SCALE GENOMIC DNA]</scope>
    <source>
        <strain evidence="6 7">DSM 108379</strain>
    </source>
</reference>
<feature type="compositionally biased region" description="Low complexity" evidence="1">
    <location>
        <begin position="603"/>
        <end position="617"/>
    </location>
</feature>
<sequence>MIARGAPVGAVCFRCRLRLLRQLTPIRRFASDATTAPYVDNRVDNRADNRADGDTSQDADQGQSYESRGRVRSGVKRLDLRKRHLSGNRVFTETTASLGSDMLGKPAYAIVMRDAGRIQRKKIPLIPSEIDAEPSGDIATRIEALLGSQREPATLHEVRSNIQGLQPQADNNVLSEKDFRRLQRVLHKGFLSHQIKEYIQWHKSDAQDKSQETATDSASHPEFPWIREMTPWVPLQSKPNAAKITDPTLLGYASNTTPPKERLVIRLMHECWGLSIAELETQLGETQIKLHNNEFILLMRGTQRFMNALGKIWLAPGEQIEAFQDQQTLRLVTTRPKAESLIRDLDNTLKSVRTKTFPVILFGSEAPDDKVLEELGRITNSHIRKSHTLRREQLHVTWIELAVRAARGLAALEDIAHIALRLLLTASGSQQASSSLLSPMLPQAHTGRFVVDVTNKDKLGWKDRLAQWARYVYPLTPKKSAVNTALPIEKFELPFEPLERPEKFREEFEFFPQTKFPSHPVKWSNTTQTSTAAHFGHILHPYQPLDPTPALSDLLASTERRIFAPSTPHPLYLTKFETNGSNNSSNNSPLVTTRSTLVLRFWPSPSSNPTSKPSSSKPPKKASSRAGDAPPAPILELRLATSDRKIKRIESLRAIRRTHHTDVMLPESPIDVRFTQTQYETLQAPDDETLNAWQPLFDFLTCARFDLENGKLEMPPSQRFPIPRRLFAIDPTPTSPPSNTLSTTKDPNPVHHEHQPEDPDDLVSISYEFVGLELHRSATLPYEGHQLTYTSIEAGRGGGRRVEVILEPQKPPHSIPTWPTEEVEKDRLQEDFLACCSRFVQDRSLWSGL</sequence>
<dbReference type="InterPro" id="IPR048400">
    <property type="entry name" value="SLS1_N"/>
</dbReference>
<feature type="region of interest" description="Disordered" evidence="1">
    <location>
        <begin position="730"/>
        <end position="760"/>
    </location>
</feature>
<dbReference type="STRING" id="37992.A0A4Z0YXW1"/>
<dbReference type="InterPro" id="IPR032741">
    <property type="entry name" value="Sls1_KH-1"/>
</dbReference>
<dbReference type="Pfam" id="PF20778">
    <property type="entry name" value="SLS1_C"/>
    <property type="match status" value="1"/>
</dbReference>
<dbReference type="InterPro" id="IPR048401">
    <property type="entry name" value="SLS1_C"/>
</dbReference>
<evidence type="ECO:0000256" key="1">
    <source>
        <dbReference type="SAM" id="MobiDB-lite"/>
    </source>
</evidence>
<dbReference type="InterPro" id="IPR048748">
    <property type="entry name" value="SLS1_KH2"/>
</dbReference>
<gene>
    <name evidence="6" type="ORF">E0Z10_g5441</name>
</gene>
<feature type="region of interest" description="Disordered" evidence="1">
    <location>
        <begin position="602"/>
        <end position="633"/>
    </location>
</feature>
<evidence type="ECO:0000313" key="7">
    <source>
        <dbReference type="Proteomes" id="UP000297716"/>
    </source>
</evidence>
<organism evidence="6 7">
    <name type="scientific">Xylaria hypoxylon</name>
    <dbReference type="NCBI Taxonomy" id="37992"/>
    <lineage>
        <taxon>Eukaryota</taxon>
        <taxon>Fungi</taxon>
        <taxon>Dikarya</taxon>
        <taxon>Ascomycota</taxon>
        <taxon>Pezizomycotina</taxon>
        <taxon>Sordariomycetes</taxon>
        <taxon>Xylariomycetidae</taxon>
        <taxon>Xylariales</taxon>
        <taxon>Xylariaceae</taxon>
        <taxon>Xylaria</taxon>
    </lineage>
</organism>
<comment type="caution">
    <text evidence="6">The sequence shown here is derived from an EMBL/GenBank/DDBJ whole genome shotgun (WGS) entry which is preliminary data.</text>
</comment>
<dbReference type="Pfam" id="PF14611">
    <property type="entry name" value="KH_SLS1_1"/>
    <property type="match status" value="1"/>
</dbReference>
<keyword evidence="7" id="KW-1185">Reference proteome</keyword>
<evidence type="ECO:0000259" key="5">
    <source>
        <dbReference type="Pfam" id="PF20778"/>
    </source>
</evidence>
<accession>A0A4Z0YXW1</accession>
<feature type="domain" description="SLS1 first KH" evidence="2">
    <location>
        <begin position="283"/>
        <end position="352"/>
    </location>
</feature>
<dbReference type="Proteomes" id="UP000297716">
    <property type="component" value="Unassembled WGS sequence"/>
</dbReference>
<feature type="compositionally biased region" description="Basic and acidic residues" evidence="1">
    <location>
        <begin position="748"/>
        <end position="757"/>
    </location>
</feature>
<evidence type="ECO:0000259" key="4">
    <source>
        <dbReference type="Pfam" id="PF20777"/>
    </source>
</evidence>
<proteinExistence type="predicted"/>
<evidence type="ECO:0000313" key="6">
    <source>
        <dbReference type="EMBL" id="TGJ83303.1"/>
    </source>
</evidence>
<feature type="region of interest" description="Disordered" evidence="1">
    <location>
        <begin position="40"/>
        <end position="71"/>
    </location>
</feature>
<evidence type="ECO:0000259" key="3">
    <source>
        <dbReference type="Pfam" id="PF20776"/>
    </source>
</evidence>
<feature type="domain" description="SLS1 second KH" evidence="4">
    <location>
        <begin position="365"/>
        <end position="426"/>
    </location>
</feature>
<name>A0A4Z0YXW1_9PEZI</name>
<feature type="domain" description="SLS1 C-terminal" evidence="5">
    <location>
        <begin position="457"/>
        <end position="837"/>
    </location>
</feature>
<dbReference type="Pfam" id="PF20777">
    <property type="entry name" value="KH_SLS1_2"/>
    <property type="match status" value="1"/>
</dbReference>
<protein>
    <submittedName>
        <fullName evidence="6">Uncharacterized protein</fullName>
    </submittedName>
</protein>
<dbReference type="Pfam" id="PF20776">
    <property type="entry name" value="SLS1_N"/>
    <property type="match status" value="1"/>
</dbReference>
<dbReference type="PANTHER" id="PTHR37919:SF2">
    <property type="entry name" value="EXPERA DOMAIN-CONTAINING PROTEIN"/>
    <property type="match status" value="1"/>
</dbReference>
<evidence type="ECO:0000259" key="2">
    <source>
        <dbReference type="Pfam" id="PF14611"/>
    </source>
</evidence>
<dbReference type="PANTHER" id="PTHR37919">
    <property type="entry name" value="PROTEIN CBG05606"/>
    <property type="match status" value="1"/>
</dbReference>
<dbReference type="GO" id="GO:0005743">
    <property type="term" value="C:mitochondrial inner membrane"/>
    <property type="evidence" value="ECO:0007669"/>
    <property type="project" value="InterPro"/>
</dbReference>
<feature type="compositionally biased region" description="Polar residues" evidence="1">
    <location>
        <begin position="54"/>
        <end position="66"/>
    </location>
</feature>
<feature type="compositionally biased region" description="Basic and acidic residues" evidence="1">
    <location>
        <begin position="41"/>
        <end position="53"/>
    </location>
</feature>
<feature type="domain" description="SLS1 N-terminal" evidence="3">
    <location>
        <begin position="153"/>
        <end position="276"/>
    </location>
</feature>